<feature type="domain" description="Electron transfer flavoprotein alpha/beta-subunit N-terminal" evidence="5">
    <location>
        <begin position="26"/>
        <end position="219"/>
    </location>
</feature>
<evidence type="ECO:0000313" key="7">
    <source>
        <dbReference type="Proteomes" id="UP001454086"/>
    </source>
</evidence>
<dbReference type="SMART" id="SM00893">
    <property type="entry name" value="ETF"/>
    <property type="match status" value="1"/>
</dbReference>
<keyword evidence="7" id="KW-1185">Reference proteome</keyword>
<keyword evidence="4" id="KW-0249">Electron transport</keyword>
<dbReference type="PANTHER" id="PTHR21294:SF8">
    <property type="entry name" value="ELECTRON TRANSFER FLAVOPROTEIN SUBUNIT BETA"/>
    <property type="match status" value="1"/>
</dbReference>
<dbReference type="Pfam" id="PF01012">
    <property type="entry name" value="ETF"/>
    <property type="match status" value="1"/>
</dbReference>
<dbReference type="RefSeq" id="WP_008722545.1">
    <property type="nucleotide sequence ID" value="NZ_JBBMFM010000091.1"/>
</dbReference>
<gene>
    <name evidence="6" type="ORF">WMQ36_19515</name>
</gene>
<evidence type="ECO:0000259" key="5">
    <source>
        <dbReference type="SMART" id="SM00893"/>
    </source>
</evidence>
<dbReference type="Gene3D" id="3.40.50.620">
    <property type="entry name" value="HUPs"/>
    <property type="match status" value="1"/>
</dbReference>
<proteinExistence type="inferred from homology"/>
<accession>A0ABV1D9X1</accession>
<dbReference type="EMBL" id="JBBMFM010000091">
    <property type="protein sequence ID" value="MEQ2427159.1"/>
    <property type="molecule type" value="Genomic_DNA"/>
</dbReference>
<dbReference type="InterPro" id="IPR014729">
    <property type="entry name" value="Rossmann-like_a/b/a_fold"/>
</dbReference>
<dbReference type="InterPro" id="IPR012255">
    <property type="entry name" value="ETF_b"/>
</dbReference>
<protein>
    <recommendedName>
        <fullName evidence="5">Electron transfer flavoprotein alpha/beta-subunit N-terminal domain-containing protein</fullName>
    </recommendedName>
</protein>
<sequence length="263" mass="29715">MKLLGCFKIVPDLEQLAEEEWKPDEQGIIDTRFVRREWNCYDESLLELMLRARDQSARGETLEALTVSGTLQDGVIKTLYALGFDKVIRAGTYSGIVFSPYHTARLISSYCNAGQPDCLILGAQSSDEGSGMVPYLVAEMLGWPCVSGVMDFALEQDRGIVAEHMQFSKKMRRRMKAPCVLVVGNVPNTYLRIPTLKERLGASGRKVEEWGTDHVKEEKMEPQLVKLERKGQSRASIHLDVDDTEELVRRLYLEHIGGRMMDS</sequence>
<dbReference type="InterPro" id="IPR014730">
    <property type="entry name" value="ETF_a/b_N"/>
</dbReference>
<evidence type="ECO:0000256" key="2">
    <source>
        <dbReference type="ARBA" id="ARBA00011355"/>
    </source>
</evidence>
<comment type="similarity">
    <text evidence="1">Belongs to the ETF beta-subunit/FixA family.</text>
</comment>
<evidence type="ECO:0000256" key="1">
    <source>
        <dbReference type="ARBA" id="ARBA00007557"/>
    </source>
</evidence>
<dbReference type="PANTHER" id="PTHR21294">
    <property type="entry name" value="ELECTRON TRANSFER FLAVOPROTEIN BETA-SUBUNIT"/>
    <property type="match status" value="1"/>
</dbReference>
<dbReference type="SUPFAM" id="SSF52402">
    <property type="entry name" value="Adenine nucleotide alpha hydrolases-like"/>
    <property type="match status" value="1"/>
</dbReference>
<dbReference type="Proteomes" id="UP001454086">
    <property type="component" value="Unassembled WGS sequence"/>
</dbReference>
<evidence type="ECO:0000256" key="4">
    <source>
        <dbReference type="ARBA" id="ARBA00022982"/>
    </source>
</evidence>
<evidence type="ECO:0000256" key="3">
    <source>
        <dbReference type="ARBA" id="ARBA00022448"/>
    </source>
</evidence>
<name>A0ABV1D9X1_9FIRM</name>
<evidence type="ECO:0000313" key="6">
    <source>
        <dbReference type="EMBL" id="MEQ2427159.1"/>
    </source>
</evidence>
<comment type="caution">
    <text evidence="6">The sequence shown here is derived from an EMBL/GenBank/DDBJ whole genome shotgun (WGS) entry which is preliminary data.</text>
</comment>
<keyword evidence="3" id="KW-0813">Transport</keyword>
<comment type="subunit">
    <text evidence="2">Heterodimer of an alpha and a beta subunit.</text>
</comment>
<organism evidence="6 7">
    <name type="scientific">Enterocloster hominis</name>
    <name type="common">ex Hitch et al. 2024</name>
    <dbReference type="NCBI Taxonomy" id="1917870"/>
    <lineage>
        <taxon>Bacteria</taxon>
        <taxon>Bacillati</taxon>
        <taxon>Bacillota</taxon>
        <taxon>Clostridia</taxon>
        <taxon>Lachnospirales</taxon>
        <taxon>Lachnospiraceae</taxon>
        <taxon>Enterocloster</taxon>
    </lineage>
</organism>
<reference evidence="6 7" key="1">
    <citation type="submission" date="2024-03" db="EMBL/GenBank/DDBJ databases">
        <title>Human intestinal bacterial collection.</title>
        <authorList>
            <person name="Pauvert C."/>
            <person name="Hitch T.C.A."/>
            <person name="Clavel T."/>
        </authorList>
    </citation>
    <scope>NUCLEOTIDE SEQUENCE [LARGE SCALE GENOMIC DNA]</scope>
    <source>
        <strain evidence="6 7">CLA-SR-H021</strain>
    </source>
</reference>